<dbReference type="EMBL" id="CYXT01000003">
    <property type="protein sequence ID" value="CUM80012.1"/>
    <property type="molecule type" value="Genomic_DNA"/>
</dbReference>
<accession>A0A173RPY3</accession>
<keyword evidence="1" id="KW-1133">Transmembrane helix</keyword>
<gene>
    <name evidence="2" type="ORF">ERS852425_00692</name>
</gene>
<dbReference type="AlphaFoldDB" id="A0A173RPY3"/>
<sequence>MSTKKIEIKIINKKEWLDKFQQKVQPYISNEDYIHAEYLQQYAKKKDSSIEILKGKYNQDDDSIILVSIYSKTSFFNTGMIYHGRFTQRENAIYLEGKATPIYPDYIKEVIKSPAPIILLAAVIYGILLDKEFLCGAVAILIFFLIFVEIDKKITIKDSEKRLMESLKSIQINCNTLRQ</sequence>
<proteinExistence type="predicted"/>
<dbReference type="Proteomes" id="UP000095598">
    <property type="component" value="Unassembled WGS sequence"/>
</dbReference>
<evidence type="ECO:0000313" key="2">
    <source>
        <dbReference type="EMBL" id="CUM80012.1"/>
    </source>
</evidence>
<evidence type="ECO:0000313" key="3">
    <source>
        <dbReference type="Proteomes" id="UP000095598"/>
    </source>
</evidence>
<keyword evidence="1" id="KW-0472">Membrane</keyword>
<reference evidence="2 3" key="1">
    <citation type="submission" date="2015-09" db="EMBL/GenBank/DDBJ databases">
        <authorList>
            <consortium name="Pathogen Informatics"/>
        </authorList>
    </citation>
    <scope>NUCLEOTIDE SEQUENCE [LARGE SCALE GENOMIC DNA]</scope>
    <source>
        <strain evidence="2 3">2789STDY5608868</strain>
    </source>
</reference>
<feature type="transmembrane region" description="Helical" evidence="1">
    <location>
        <begin position="110"/>
        <end position="127"/>
    </location>
</feature>
<keyword evidence="1" id="KW-0812">Transmembrane</keyword>
<feature type="transmembrane region" description="Helical" evidence="1">
    <location>
        <begin position="133"/>
        <end position="150"/>
    </location>
</feature>
<dbReference type="RefSeq" id="WP_055257963.1">
    <property type="nucleotide sequence ID" value="NZ_CYXT01000003.1"/>
</dbReference>
<name>A0A173RPY3_ANAHA</name>
<evidence type="ECO:0000256" key="1">
    <source>
        <dbReference type="SAM" id="Phobius"/>
    </source>
</evidence>
<organism evidence="2 3">
    <name type="scientific">Anaerostipes hadrus</name>
    <dbReference type="NCBI Taxonomy" id="649756"/>
    <lineage>
        <taxon>Bacteria</taxon>
        <taxon>Bacillati</taxon>
        <taxon>Bacillota</taxon>
        <taxon>Clostridia</taxon>
        <taxon>Lachnospirales</taxon>
        <taxon>Lachnospiraceae</taxon>
        <taxon>Anaerostipes</taxon>
    </lineage>
</organism>
<protein>
    <submittedName>
        <fullName evidence="2">Uncharacterized protein</fullName>
    </submittedName>
</protein>